<feature type="transmembrane region" description="Helical" evidence="6">
    <location>
        <begin position="12"/>
        <end position="36"/>
    </location>
</feature>
<evidence type="ECO:0000256" key="2">
    <source>
        <dbReference type="ARBA" id="ARBA00007783"/>
    </source>
</evidence>
<dbReference type="Pfam" id="PF01061">
    <property type="entry name" value="ABC2_membrane"/>
    <property type="match status" value="1"/>
</dbReference>
<evidence type="ECO:0000256" key="6">
    <source>
        <dbReference type="RuleBase" id="RU361157"/>
    </source>
</evidence>
<dbReference type="PANTHER" id="PTHR43229">
    <property type="entry name" value="NODULATION PROTEIN J"/>
    <property type="match status" value="1"/>
</dbReference>
<dbReference type="PIRSF" id="PIRSF006648">
    <property type="entry name" value="DrrB"/>
    <property type="match status" value="1"/>
</dbReference>
<reference evidence="8" key="1">
    <citation type="submission" date="2022-08" db="EMBL/GenBank/DDBJ databases">
        <authorList>
            <person name="Dzunkova M."/>
            <person name="La Clair J."/>
            <person name="Tyml T."/>
            <person name="Doud D."/>
            <person name="Schulz F."/>
            <person name="Piquer S."/>
            <person name="Porcel Sanchis D."/>
            <person name="Osborn A."/>
            <person name="Robinson D."/>
            <person name="Louie K.B."/>
            <person name="Bowen B.P."/>
            <person name="Bowers R."/>
            <person name="Lee J."/>
            <person name="Arnau Llombart V."/>
            <person name="Diaz Villanueva W."/>
            <person name="Gosliner T."/>
            <person name="Northen T."/>
            <person name="Cheng J.-F."/>
            <person name="Burkart M.D."/>
            <person name="Woyke T."/>
        </authorList>
    </citation>
    <scope>NUCLEOTIDE SEQUENCE</scope>
    <source>
        <strain evidence="8">Df01</strain>
    </source>
</reference>
<comment type="caution">
    <text evidence="6">Lacks conserved residue(s) required for the propagation of feature annotation.</text>
</comment>
<comment type="subcellular location">
    <subcellularLocation>
        <location evidence="6">Cell inner membrane</location>
        <topology evidence="6">Multi-pass membrane protein</topology>
    </subcellularLocation>
    <subcellularLocation>
        <location evidence="1">Membrane</location>
        <topology evidence="1">Multi-pass membrane protein</topology>
    </subcellularLocation>
</comment>
<feature type="transmembrane region" description="Helical" evidence="6">
    <location>
        <begin position="66"/>
        <end position="89"/>
    </location>
</feature>
<dbReference type="PRINTS" id="PR00164">
    <property type="entry name" value="ABC2TRNSPORT"/>
</dbReference>
<dbReference type="PANTHER" id="PTHR43229:SF2">
    <property type="entry name" value="NODULATION PROTEIN J"/>
    <property type="match status" value="1"/>
</dbReference>
<proteinExistence type="inferred from homology"/>
<keyword evidence="4 6" id="KW-1133">Transmembrane helix</keyword>
<dbReference type="InterPro" id="IPR051784">
    <property type="entry name" value="Nod_factor_ABC_transporter"/>
</dbReference>
<evidence type="ECO:0000256" key="1">
    <source>
        <dbReference type="ARBA" id="ARBA00004141"/>
    </source>
</evidence>
<keyword evidence="9" id="KW-1185">Reference proteome</keyword>
<dbReference type="InterPro" id="IPR000412">
    <property type="entry name" value="ABC_2_transport"/>
</dbReference>
<keyword evidence="5 6" id="KW-0472">Membrane</keyword>
<dbReference type="InterPro" id="IPR013525">
    <property type="entry name" value="ABC2_TM"/>
</dbReference>
<protein>
    <recommendedName>
        <fullName evidence="6">Transport permease protein</fullName>
    </recommendedName>
</protein>
<sequence>MGSLIGDVNGESYLQFIAAGMAGYTVLNSASFEGLYSAFTRMHVQRTWESILNTPMTLDDVIFGEWLWAALKGLFAGTAVLLVISIFQLAVYPTALLVIPCMVVACLAFSGMALAFNSIAPGYEFFSFYFSLFIAPMMILSGAFFPVEAMPAPLQVVSAVLPLRYMVDLARPLLVGEFPESFLLPIFVLLAYALVGLWVATVLTRRRLLS</sequence>
<dbReference type="PROSITE" id="PS51012">
    <property type="entry name" value="ABC_TM2"/>
    <property type="match status" value="1"/>
</dbReference>
<evidence type="ECO:0000313" key="9">
    <source>
        <dbReference type="Proteomes" id="UP001168167"/>
    </source>
</evidence>
<name>A0ABT7QK50_9GAMM</name>
<feature type="transmembrane region" description="Helical" evidence="6">
    <location>
        <begin position="95"/>
        <end position="116"/>
    </location>
</feature>
<reference evidence="8" key="2">
    <citation type="journal article" date="2023" name="Microbiome">
        <title>Synthase-selected sorting approach identifies a beta-lactone synthase in a nudibranch symbiotic bacterium.</title>
        <authorList>
            <person name="Dzunkova M."/>
            <person name="La Clair J.J."/>
            <person name="Tyml T."/>
            <person name="Doud D."/>
            <person name="Schulz F."/>
            <person name="Piquer-Esteban S."/>
            <person name="Porcel Sanchis D."/>
            <person name="Osborn A."/>
            <person name="Robinson D."/>
            <person name="Louie K.B."/>
            <person name="Bowen B.P."/>
            <person name="Bowers R.M."/>
            <person name="Lee J."/>
            <person name="Arnau V."/>
            <person name="Diaz-Villanueva W."/>
            <person name="Stepanauskas R."/>
            <person name="Gosliner T."/>
            <person name="Date S.V."/>
            <person name="Northen T.R."/>
            <person name="Cheng J.F."/>
            <person name="Burkart M.D."/>
            <person name="Woyke T."/>
        </authorList>
    </citation>
    <scope>NUCLEOTIDE SEQUENCE</scope>
    <source>
        <strain evidence="8">Df01</strain>
    </source>
</reference>
<keyword evidence="3 6" id="KW-0812">Transmembrane</keyword>
<dbReference type="EMBL" id="JANQAO010000001">
    <property type="protein sequence ID" value="MDM5147047.1"/>
    <property type="molecule type" value="Genomic_DNA"/>
</dbReference>
<feature type="transmembrane region" description="Helical" evidence="6">
    <location>
        <begin position="128"/>
        <end position="147"/>
    </location>
</feature>
<dbReference type="InterPro" id="IPR047817">
    <property type="entry name" value="ABC2_TM_bact-type"/>
</dbReference>
<comment type="caution">
    <text evidence="8">The sequence shown here is derived from an EMBL/GenBank/DDBJ whole genome shotgun (WGS) entry which is preliminary data.</text>
</comment>
<comment type="similarity">
    <text evidence="2 6">Belongs to the ABC-2 integral membrane protein family.</text>
</comment>
<evidence type="ECO:0000256" key="4">
    <source>
        <dbReference type="ARBA" id="ARBA00022989"/>
    </source>
</evidence>
<evidence type="ECO:0000313" key="8">
    <source>
        <dbReference type="EMBL" id="MDM5147047.1"/>
    </source>
</evidence>
<organism evidence="8 9">
    <name type="scientific">Candidatus Doriopsillibacter californiensis</name>
    <dbReference type="NCBI Taxonomy" id="2970740"/>
    <lineage>
        <taxon>Bacteria</taxon>
        <taxon>Pseudomonadati</taxon>
        <taxon>Pseudomonadota</taxon>
        <taxon>Gammaproteobacteria</taxon>
        <taxon>Candidatus Tethybacterales</taxon>
        <taxon>Candidatus Persebacteraceae</taxon>
        <taxon>Candidatus Doriopsillibacter</taxon>
    </lineage>
</organism>
<feature type="transmembrane region" description="Helical" evidence="6">
    <location>
        <begin position="182"/>
        <end position="203"/>
    </location>
</feature>
<keyword evidence="6" id="KW-1003">Cell membrane</keyword>
<keyword evidence="6" id="KW-0813">Transport</keyword>
<evidence type="ECO:0000256" key="3">
    <source>
        <dbReference type="ARBA" id="ARBA00022692"/>
    </source>
</evidence>
<dbReference type="Proteomes" id="UP001168167">
    <property type="component" value="Unassembled WGS sequence"/>
</dbReference>
<accession>A0ABT7QK50</accession>
<feature type="domain" description="ABC transmembrane type-2" evidence="7">
    <location>
        <begin position="136"/>
        <end position="207"/>
    </location>
</feature>
<gene>
    <name evidence="8" type="ORF">NQX30_01435</name>
</gene>
<evidence type="ECO:0000259" key="7">
    <source>
        <dbReference type="PROSITE" id="PS51012"/>
    </source>
</evidence>
<evidence type="ECO:0000256" key="5">
    <source>
        <dbReference type="ARBA" id="ARBA00023136"/>
    </source>
</evidence>